<feature type="transmembrane region" description="Helical" evidence="6">
    <location>
        <begin position="45"/>
        <end position="64"/>
    </location>
</feature>
<dbReference type="InterPro" id="IPR005495">
    <property type="entry name" value="LptG/LptF_permease"/>
</dbReference>
<name>A0A1C3ENX1_9PLAN</name>
<dbReference type="OrthoDB" id="262519at2"/>
<feature type="transmembrane region" description="Helical" evidence="6">
    <location>
        <begin position="346"/>
        <end position="366"/>
    </location>
</feature>
<dbReference type="STRING" id="1841610.A6X21_04630"/>
<evidence type="ECO:0000256" key="4">
    <source>
        <dbReference type="ARBA" id="ARBA00022989"/>
    </source>
</evidence>
<dbReference type="GO" id="GO:0015920">
    <property type="term" value="P:lipopolysaccharide transport"/>
    <property type="evidence" value="ECO:0007669"/>
    <property type="project" value="TreeGrafter"/>
</dbReference>
<dbReference type="Pfam" id="PF03739">
    <property type="entry name" value="LptF_LptG"/>
    <property type="match status" value="2"/>
</dbReference>
<keyword evidence="2" id="KW-1003">Cell membrane</keyword>
<organism evidence="7 8">
    <name type="scientific">Planctopirus hydrillae</name>
    <dbReference type="NCBI Taxonomy" id="1841610"/>
    <lineage>
        <taxon>Bacteria</taxon>
        <taxon>Pseudomonadati</taxon>
        <taxon>Planctomycetota</taxon>
        <taxon>Planctomycetia</taxon>
        <taxon>Planctomycetales</taxon>
        <taxon>Planctomycetaceae</taxon>
        <taxon>Planctopirus</taxon>
    </lineage>
</organism>
<dbReference type="AlphaFoldDB" id="A0A1C3ENX1"/>
<comment type="caution">
    <text evidence="7">The sequence shown here is derived from an EMBL/GenBank/DDBJ whole genome shotgun (WGS) entry which is preliminary data.</text>
</comment>
<keyword evidence="4 6" id="KW-1133">Transmembrane helix</keyword>
<keyword evidence="8" id="KW-1185">Reference proteome</keyword>
<keyword evidence="5 6" id="KW-0472">Membrane</keyword>
<feature type="transmembrane region" description="Helical" evidence="6">
    <location>
        <begin position="12"/>
        <end position="33"/>
    </location>
</feature>
<evidence type="ECO:0000256" key="5">
    <source>
        <dbReference type="ARBA" id="ARBA00023136"/>
    </source>
</evidence>
<gene>
    <name evidence="7" type="ORF">A6X21_04630</name>
</gene>
<evidence type="ECO:0000256" key="2">
    <source>
        <dbReference type="ARBA" id="ARBA00022475"/>
    </source>
</evidence>
<accession>A0A1C3ENX1</accession>
<keyword evidence="3 6" id="KW-0812">Transmembrane</keyword>
<dbReference type="Proteomes" id="UP000094828">
    <property type="component" value="Unassembled WGS sequence"/>
</dbReference>
<evidence type="ECO:0000256" key="1">
    <source>
        <dbReference type="ARBA" id="ARBA00004651"/>
    </source>
</evidence>
<dbReference type="PANTHER" id="PTHR33529:SF2">
    <property type="entry name" value="LIPOPOLYSACCHARIDE EXPORT SYSTEM PERMEASE PROTEIN LPTG"/>
    <property type="match status" value="1"/>
</dbReference>
<dbReference type="RefSeq" id="WP_083233414.1">
    <property type="nucleotide sequence ID" value="NZ_LYDR01000039.1"/>
</dbReference>
<proteinExistence type="predicted"/>
<protein>
    <recommendedName>
        <fullName evidence="9">Permease</fullName>
    </recommendedName>
</protein>
<feature type="transmembrane region" description="Helical" evidence="6">
    <location>
        <begin position="106"/>
        <end position="123"/>
    </location>
</feature>
<evidence type="ECO:0000256" key="6">
    <source>
        <dbReference type="SAM" id="Phobius"/>
    </source>
</evidence>
<reference evidence="7 8" key="1">
    <citation type="submission" date="2016-05" db="EMBL/GenBank/DDBJ databases">
        <title>Genomic and physiological characterization of Planctopirus sp. isolated from fresh water lake.</title>
        <authorList>
            <person name="Subhash Y."/>
            <person name="Ramana C."/>
        </authorList>
    </citation>
    <scope>NUCLEOTIDE SEQUENCE [LARGE SCALE GENOMIC DNA]</scope>
    <source>
        <strain evidence="7 8">JC280</strain>
    </source>
</reference>
<evidence type="ECO:0000256" key="3">
    <source>
        <dbReference type="ARBA" id="ARBA00022692"/>
    </source>
</evidence>
<dbReference type="GO" id="GO:0043190">
    <property type="term" value="C:ATP-binding cassette (ABC) transporter complex"/>
    <property type="evidence" value="ECO:0007669"/>
    <property type="project" value="TreeGrafter"/>
</dbReference>
<feature type="transmembrane region" description="Helical" evidence="6">
    <location>
        <begin position="70"/>
        <end position="86"/>
    </location>
</feature>
<evidence type="ECO:0000313" key="8">
    <source>
        <dbReference type="Proteomes" id="UP000094828"/>
    </source>
</evidence>
<evidence type="ECO:0008006" key="9">
    <source>
        <dbReference type="Google" id="ProtNLM"/>
    </source>
</evidence>
<dbReference type="PANTHER" id="PTHR33529">
    <property type="entry name" value="SLR0882 PROTEIN-RELATED"/>
    <property type="match status" value="1"/>
</dbReference>
<dbReference type="EMBL" id="LYDR01000039">
    <property type="protein sequence ID" value="ODA34932.1"/>
    <property type="molecule type" value="Genomic_DNA"/>
</dbReference>
<evidence type="ECO:0000313" key="7">
    <source>
        <dbReference type="EMBL" id="ODA34932.1"/>
    </source>
</evidence>
<comment type="subcellular location">
    <subcellularLocation>
        <location evidence="1">Cell membrane</location>
        <topology evidence="1">Multi-pass membrane protein</topology>
    </subcellularLocation>
</comment>
<sequence>MWTFDQYLLRNFFYVFFVCFVAAFGLVVTIDLLENLDEFMLNNQGGGALSLLISIGTYYGYQAIFFLDRGGASLMVIAVMVVLVLFQRSGELHPMLAAGVPMYRVLRALMIGPVLVTAVLVANQELIVPVIAHAAHGGRGIQTGEGGQVEPIYDYSTKISINGEKVSLAESQLEGAQFVLPAPLIVHDLTIIRGTKAIFRKAAGQRPDGWVIFGAAPQFEELALTPRGQEIVRKVGRSGELFIASPVSCDQLFKRKSSSNYLSTSELLGRIRNEAYGPLAVQKFVTQVHGRLTQPLINLIAVLLSLPLLVRRESAGLVMDSGVCAVAQGILFGMMQLSAYLSTSGIIAADLAAWFPVFIGGAMAAWTRDMIRS</sequence>